<organism evidence="3 4">
    <name type="scientific">Alkanindiges hydrocarboniclasticus</name>
    <dbReference type="NCBI Taxonomy" id="1907941"/>
    <lineage>
        <taxon>Bacteria</taxon>
        <taxon>Pseudomonadati</taxon>
        <taxon>Pseudomonadota</taxon>
        <taxon>Gammaproteobacteria</taxon>
        <taxon>Moraxellales</taxon>
        <taxon>Moraxellaceae</taxon>
        <taxon>Alkanindiges</taxon>
    </lineage>
</organism>
<feature type="chain" id="PRO_5012323034" description="DcaP-like protein" evidence="2">
    <location>
        <begin position="33"/>
        <end position="477"/>
    </location>
</feature>
<keyword evidence="2" id="KW-0732">Signal</keyword>
<proteinExistence type="predicted"/>
<comment type="caution">
    <text evidence="3">The sequence shown here is derived from an EMBL/GenBank/DDBJ whole genome shotgun (WGS) entry which is preliminary data.</text>
</comment>
<reference evidence="3 4" key="1">
    <citation type="submission" date="2016-10" db="EMBL/GenBank/DDBJ databases">
        <title>Draft Genome sequence of Alkanindiges sp. strain H1.</title>
        <authorList>
            <person name="Subhash Y."/>
            <person name="Lee S."/>
        </authorList>
    </citation>
    <scope>NUCLEOTIDE SEQUENCE [LARGE SCALE GENOMIC DNA]</scope>
    <source>
        <strain evidence="3 4">H1</strain>
    </source>
</reference>
<dbReference type="OrthoDB" id="190887at2"/>
<evidence type="ECO:0000313" key="3">
    <source>
        <dbReference type="EMBL" id="ONG40056.1"/>
    </source>
</evidence>
<keyword evidence="4" id="KW-1185">Reference proteome</keyword>
<dbReference type="Pfam" id="PF19577">
    <property type="entry name" value="DcaP"/>
    <property type="match status" value="1"/>
</dbReference>
<name>A0A1S8CVF1_9GAMM</name>
<evidence type="ECO:0000256" key="2">
    <source>
        <dbReference type="SAM" id="SignalP"/>
    </source>
</evidence>
<dbReference type="Proteomes" id="UP000192132">
    <property type="component" value="Unassembled WGS sequence"/>
</dbReference>
<feature type="coiled-coil region" evidence="1">
    <location>
        <begin position="33"/>
        <end position="60"/>
    </location>
</feature>
<accession>A0A1S8CVF1</accession>
<dbReference type="EMBL" id="MLCN01000018">
    <property type="protein sequence ID" value="ONG40056.1"/>
    <property type="molecule type" value="Genomic_DNA"/>
</dbReference>
<gene>
    <name evidence="3" type="ORF">BKE30_07815</name>
</gene>
<protein>
    <recommendedName>
        <fullName evidence="5">DcaP-like protein</fullName>
    </recommendedName>
</protein>
<dbReference type="RefSeq" id="WP_076878057.1">
    <property type="nucleotide sequence ID" value="NZ_MLCN01000018.1"/>
</dbReference>
<evidence type="ECO:0008006" key="5">
    <source>
        <dbReference type="Google" id="ProtNLM"/>
    </source>
</evidence>
<dbReference type="SUPFAM" id="SSF56935">
    <property type="entry name" value="Porins"/>
    <property type="match status" value="1"/>
</dbReference>
<evidence type="ECO:0000256" key="1">
    <source>
        <dbReference type="SAM" id="Coils"/>
    </source>
</evidence>
<dbReference type="AlphaFoldDB" id="A0A1S8CVF1"/>
<keyword evidence="1" id="KW-0175">Coiled coil</keyword>
<dbReference type="STRING" id="1907941.BKE30_07815"/>
<sequence>MKTLTTKVPHAKALSLSVCAIMAASLCGTSHAAASDQAEIEALRQEVNALKHIVQQLSAQQHTQLAASQTAQPLASSTGPASALEVTAVSPASASLAPAQTAKAGQPMPAVPVSRNPEGWAVLPDGKTAAKVYGFIRADMLHDFKGQPTGKFSNLHTQPLDSSDPVENKTAFTAAVTRIGVDFKTPTAIGDVGGKIEGDFWGNGGTGSATFRIRHAYLTTGNWLFGQTWSPFAGQEYAAETVDFNGVTGTSIRRATQIRYTHPLNNNTSLTIAGEEDSNSDSRFPALTARLEHKLPDSKGAFALRGMLHEKRGVATSTVNGQTPNTGNTEQEKAGYGAAIGAWYQLNPANKLSGQFFHVKGDGSFNYGTGSGFSVNAATGDVYFDEYNSAQLGLTHTFNPKMRSTVALSWVDFKDSSQFAMANPGANRELKQASVNLFYKPVASIDLGSEYTYGNREVFNGNEGKQSHLNLMARYNF</sequence>
<evidence type="ECO:0000313" key="4">
    <source>
        <dbReference type="Proteomes" id="UP000192132"/>
    </source>
</evidence>
<dbReference type="InterPro" id="IPR045748">
    <property type="entry name" value="DcaP"/>
</dbReference>
<feature type="signal peptide" evidence="2">
    <location>
        <begin position="1"/>
        <end position="32"/>
    </location>
</feature>